<dbReference type="PANTHER" id="PTHR48475:SF2">
    <property type="entry name" value="RIBONUCLEASE H"/>
    <property type="match status" value="1"/>
</dbReference>
<name>A0A438CGU3_VITVI</name>
<reference evidence="3 4" key="1">
    <citation type="journal article" date="2018" name="PLoS Genet.">
        <title>Population sequencing reveals clonal diversity and ancestral inbreeding in the grapevine cultivar Chardonnay.</title>
        <authorList>
            <person name="Roach M.J."/>
            <person name="Johnson D.L."/>
            <person name="Bohlmann J."/>
            <person name="van Vuuren H.J."/>
            <person name="Jones S.J."/>
            <person name="Pretorius I.S."/>
            <person name="Schmidt S.A."/>
            <person name="Borneman A.R."/>
        </authorList>
    </citation>
    <scope>NUCLEOTIDE SEQUENCE [LARGE SCALE GENOMIC DNA]</scope>
    <source>
        <strain evidence="4">cv. Chardonnay</strain>
        <tissue evidence="3">Leaf</tissue>
    </source>
</reference>
<dbReference type="Pfam" id="PF13456">
    <property type="entry name" value="RVT_3"/>
    <property type="match status" value="1"/>
</dbReference>
<feature type="domain" description="Integrase catalytic" evidence="2">
    <location>
        <begin position="262"/>
        <end position="453"/>
    </location>
</feature>
<protein>
    <recommendedName>
        <fullName evidence="2">Integrase catalytic domain-containing protein</fullName>
    </recommendedName>
</protein>
<dbReference type="SUPFAM" id="SSF53098">
    <property type="entry name" value="Ribonuclease H-like"/>
    <property type="match status" value="2"/>
</dbReference>
<accession>A0A438CGU3</accession>
<dbReference type="GO" id="GO:0015074">
    <property type="term" value="P:DNA integration"/>
    <property type="evidence" value="ECO:0007669"/>
    <property type="project" value="InterPro"/>
</dbReference>
<dbReference type="InterPro" id="IPR001584">
    <property type="entry name" value="Integrase_cat-core"/>
</dbReference>
<dbReference type="InterPro" id="IPR012337">
    <property type="entry name" value="RNaseH-like_sf"/>
</dbReference>
<feature type="transmembrane region" description="Helical" evidence="1">
    <location>
        <begin position="459"/>
        <end position="480"/>
    </location>
</feature>
<proteinExistence type="predicted"/>
<keyword evidence="1" id="KW-0472">Membrane</keyword>
<keyword evidence="1" id="KW-0812">Transmembrane</keyword>
<dbReference type="InterPro" id="IPR036397">
    <property type="entry name" value="RNaseH_sf"/>
</dbReference>
<dbReference type="GO" id="GO:0003676">
    <property type="term" value="F:nucleic acid binding"/>
    <property type="evidence" value="ECO:0007669"/>
    <property type="project" value="InterPro"/>
</dbReference>
<evidence type="ECO:0000313" key="3">
    <source>
        <dbReference type="EMBL" id="RVW22433.1"/>
    </source>
</evidence>
<dbReference type="CDD" id="cd09279">
    <property type="entry name" value="RNase_HI_like"/>
    <property type="match status" value="1"/>
</dbReference>
<evidence type="ECO:0000313" key="4">
    <source>
        <dbReference type="Proteomes" id="UP000288805"/>
    </source>
</evidence>
<evidence type="ECO:0000259" key="2">
    <source>
        <dbReference type="PROSITE" id="PS50994"/>
    </source>
</evidence>
<dbReference type="AlphaFoldDB" id="A0A438CGU3"/>
<dbReference type="PROSITE" id="PS50994">
    <property type="entry name" value="INTEGRASE"/>
    <property type="match status" value="1"/>
</dbReference>
<dbReference type="Proteomes" id="UP000288805">
    <property type="component" value="Unassembled WGS sequence"/>
</dbReference>
<evidence type="ECO:0000256" key="1">
    <source>
        <dbReference type="SAM" id="Phobius"/>
    </source>
</evidence>
<dbReference type="Gene3D" id="3.30.420.10">
    <property type="entry name" value="Ribonuclease H-like superfamily/Ribonuclease H"/>
    <property type="match status" value="2"/>
</dbReference>
<dbReference type="PANTHER" id="PTHR48475">
    <property type="entry name" value="RIBONUCLEASE H"/>
    <property type="match status" value="1"/>
</dbReference>
<dbReference type="InterPro" id="IPR002156">
    <property type="entry name" value="RNaseH_domain"/>
</dbReference>
<dbReference type="EMBL" id="QGNW01002234">
    <property type="protein sequence ID" value="RVW22433.1"/>
    <property type="molecule type" value="Genomic_DNA"/>
</dbReference>
<sequence length="538" mass="60320">MQIALRQNYDVFAWAHSDMKGIHPSIASHKLNVLPTARPIRQSQRGIEVSPDQIKAVIEHHHPGTRRVATPHRQARRARRFIARFTDELRPFFLAIRKAGTNGWTDNSLCYSAALTQEQKPIYYVSRALADVEPASRSSRSGVRLLLQSPTGEHLEQAIRLGFPASNNETEYEAILSGLDLALALSVSKLRVYSDSQLVVRHVRKEYEAKDECMARYLAKKPPLAAPLRQANQTAKNGQTTLYNTSDRHFARRSQASTQDPGASRPFHFDWGALVQMLFHRPLYSVPKSFRGPLCISRIARGSTPHSTYAVGDIETNFRPLALRTVGHGQVEPLPAAPAQKKFYLLPRITSHRFRNFCSELNIRNSYSTPRYPQSNGQAEATNKTLINALKKRLEQAKGKWVEELPASCGLIEPHPNVRQETLPSPRIRSDSRRRTYHLLASGSPLQAPPSLQQTHPPALLFALISAAAIFLLFLLNGYLRPELPHFPPQESHLILRLIQAGIHRLLPSLPQLNPPDSLVVPRAVDKLASASSNLKRS</sequence>
<gene>
    <name evidence="3" type="ORF">CK203_099235</name>
</gene>
<dbReference type="GO" id="GO:0004523">
    <property type="term" value="F:RNA-DNA hybrid ribonuclease activity"/>
    <property type="evidence" value="ECO:0007669"/>
    <property type="project" value="InterPro"/>
</dbReference>
<keyword evidence="1" id="KW-1133">Transmembrane helix</keyword>
<organism evidence="3 4">
    <name type="scientific">Vitis vinifera</name>
    <name type="common">Grape</name>
    <dbReference type="NCBI Taxonomy" id="29760"/>
    <lineage>
        <taxon>Eukaryota</taxon>
        <taxon>Viridiplantae</taxon>
        <taxon>Streptophyta</taxon>
        <taxon>Embryophyta</taxon>
        <taxon>Tracheophyta</taxon>
        <taxon>Spermatophyta</taxon>
        <taxon>Magnoliopsida</taxon>
        <taxon>eudicotyledons</taxon>
        <taxon>Gunneridae</taxon>
        <taxon>Pentapetalae</taxon>
        <taxon>rosids</taxon>
        <taxon>Vitales</taxon>
        <taxon>Vitaceae</taxon>
        <taxon>Viteae</taxon>
        <taxon>Vitis</taxon>
    </lineage>
</organism>
<comment type="caution">
    <text evidence="3">The sequence shown here is derived from an EMBL/GenBank/DDBJ whole genome shotgun (WGS) entry which is preliminary data.</text>
</comment>